<feature type="non-terminal residue" evidence="1">
    <location>
        <position position="1"/>
    </location>
</feature>
<proteinExistence type="predicted"/>
<evidence type="ECO:0000313" key="2">
    <source>
        <dbReference type="Proteomes" id="UP000327044"/>
    </source>
</evidence>
<dbReference type="EMBL" id="VVIM01000009">
    <property type="protein sequence ID" value="KAB0793954.1"/>
    <property type="molecule type" value="Genomic_DNA"/>
</dbReference>
<comment type="caution">
    <text evidence="1">The sequence shown here is derived from an EMBL/GenBank/DDBJ whole genome shotgun (WGS) entry which is preliminary data.</text>
</comment>
<accession>A0A5N4A9G4</accession>
<sequence>VKHAEGIVIEFCKRPEADVASERVQIWGDPNVVGRTNSVRDLANWFDNQKSPRAVDILHYHRGGNVKKNVDVPSTLPGVSEGLARTESNDSFEEKDEFGTSLTTKLLMCLVVVYSFILFKFLWEYTGTVPQA</sequence>
<evidence type="ECO:0000313" key="1">
    <source>
        <dbReference type="EMBL" id="KAB0793954.1"/>
    </source>
</evidence>
<reference evidence="1 2" key="1">
    <citation type="journal article" date="2018" name="Elife">
        <title>Firefly genomes illuminate parallel origins of bioluminescence in beetles.</title>
        <authorList>
            <person name="Fallon T.R."/>
            <person name="Lower S.E."/>
            <person name="Chang C.H."/>
            <person name="Bessho-Uehara M."/>
            <person name="Martin G.J."/>
            <person name="Bewick A.J."/>
            <person name="Behringer M."/>
            <person name="Debat H.J."/>
            <person name="Wong I."/>
            <person name="Day J.C."/>
            <person name="Suvorov A."/>
            <person name="Silva C.J."/>
            <person name="Stanger-Hall K.F."/>
            <person name="Hall D.W."/>
            <person name="Schmitz R.J."/>
            <person name="Nelson D.R."/>
            <person name="Lewis S.M."/>
            <person name="Shigenobu S."/>
            <person name="Bybee S.M."/>
            <person name="Larracuente A.M."/>
            <person name="Oba Y."/>
            <person name="Weng J.K."/>
        </authorList>
    </citation>
    <scope>NUCLEOTIDE SEQUENCE [LARGE SCALE GENOMIC DNA]</scope>
    <source>
        <strain evidence="1">1611_PpyrPB1</strain>
        <tissue evidence="1">Whole body</tissue>
    </source>
</reference>
<keyword evidence="2" id="KW-1185">Reference proteome</keyword>
<dbReference type="Proteomes" id="UP000327044">
    <property type="component" value="Unassembled WGS sequence"/>
</dbReference>
<name>A0A5N4A9G4_PHOPY</name>
<dbReference type="InParanoid" id="A0A5N4A9G4"/>
<organism evidence="1 2">
    <name type="scientific">Photinus pyralis</name>
    <name type="common">Common eastern firefly</name>
    <name type="synonym">Lampyris pyralis</name>
    <dbReference type="NCBI Taxonomy" id="7054"/>
    <lineage>
        <taxon>Eukaryota</taxon>
        <taxon>Metazoa</taxon>
        <taxon>Ecdysozoa</taxon>
        <taxon>Arthropoda</taxon>
        <taxon>Hexapoda</taxon>
        <taxon>Insecta</taxon>
        <taxon>Pterygota</taxon>
        <taxon>Neoptera</taxon>
        <taxon>Endopterygota</taxon>
        <taxon>Coleoptera</taxon>
        <taxon>Polyphaga</taxon>
        <taxon>Elateriformia</taxon>
        <taxon>Elateroidea</taxon>
        <taxon>Lampyridae</taxon>
        <taxon>Lampyrinae</taxon>
        <taxon>Photinus</taxon>
    </lineage>
</organism>
<gene>
    <name evidence="1" type="ORF">PPYR_13574</name>
</gene>
<dbReference type="AlphaFoldDB" id="A0A5N4A9G4"/>
<protein>
    <submittedName>
        <fullName evidence="1">Uncharacterized protein</fullName>
    </submittedName>
</protein>